<dbReference type="PANTHER" id="PTHR43827">
    <property type="entry name" value="2,5-DIKETO-D-GLUCONIC ACID REDUCTASE"/>
    <property type="match status" value="1"/>
</dbReference>
<dbReference type="SUPFAM" id="SSF51430">
    <property type="entry name" value="NAD(P)-linked oxidoreductase"/>
    <property type="match status" value="1"/>
</dbReference>
<feature type="domain" description="NADP-dependent oxidoreductase" evidence="4">
    <location>
        <begin position="30"/>
        <end position="266"/>
    </location>
</feature>
<dbReference type="PROSITE" id="PS00062">
    <property type="entry name" value="ALDOKETO_REDUCTASE_2"/>
    <property type="match status" value="1"/>
</dbReference>
<dbReference type="PIRSF" id="PIRSF000097">
    <property type="entry name" value="AKR"/>
    <property type="match status" value="1"/>
</dbReference>
<dbReference type="InterPro" id="IPR036812">
    <property type="entry name" value="NAD(P)_OxRdtase_dom_sf"/>
</dbReference>
<keyword evidence="6" id="KW-1185">Reference proteome</keyword>
<dbReference type="PANTHER" id="PTHR43827:SF3">
    <property type="entry name" value="NADP-DEPENDENT OXIDOREDUCTASE DOMAIN-CONTAINING PROTEIN"/>
    <property type="match status" value="1"/>
</dbReference>
<dbReference type="RefSeq" id="WP_252165857.1">
    <property type="nucleotide sequence ID" value="NZ_CP084930.1"/>
</dbReference>
<dbReference type="InterPro" id="IPR018170">
    <property type="entry name" value="Aldo/ket_reductase_CS"/>
</dbReference>
<evidence type="ECO:0000313" key="6">
    <source>
        <dbReference type="Proteomes" id="UP001056937"/>
    </source>
</evidence>
<dbReference type="PRINTS" id="PR00069">
    <property type="entry name" value="ALDKETRDTASE"/>
</dbReference>
<dbReference type="Gene3D" id="3.20.20.100">
    <property type="entry name" value="NADP-dependent oxidoreductase domain"/>
    <property type="match status" value="1"/>
</dbReference>
<keyword evidence="3" id="KW-0560">Oxidoreductase</keyword>
<dbReference type="PROSITE" id="PS00798">
    <property type="entry name" value="ALDOKETO_REDUCTASE_1"/>
    <property type="match status" value="1"/>
</dbReference>
<comment type="similarity">
    <text evidence="1">Belongs to the aldo/keto reductase family.</text>
</comment>
<protein>
    <submittedName>
        <fullName evidence="5">Aldo/keto reductase</fullName>
    </submittedName>
</protein>
<sequence length="280" mass="31093">MDTTFAPIEQSLVRLNDGRMMPQLGFGVFKVPAEEAAALVGDAIVAGYRAIDTAMIYQNEEGVGAGIRDSGVPRDQIFLTTKLWNADQGYDATLRAFDASAERLGMAPDLYLIHWPCPAKTLFLETWKAFVRLQEEGRVRSIGVSNFREKDIERIVHQTGVKPVLNQIELHPRFQQVELRAYLDENDIAVESWSPLGQAQILQDPVITRIAEKHGRSAAQVVIRWHLDQGIITIPKAADRKHMVDNLSVGGFKLDDEDMDAIAALDDAEGRIGPDPSSFS</sequence>
<organism evidence="5 6">
    <name type="scientific">Sphingomonas morindae</name>
    <dbReference type="NCBI Taxonomy" id="1541170"/>
    <lineage>
        <taxon>Bacteria</taxon>
        <taxon>Pseudomonadati</taxon>
        <taxon>Pseudomonadota</taxon>
        <taxon>Alphaproteobacteria</taxon>
        <taxon>Sphingomonadales</taxon>
        <taxon>Sphingomonadaceae</taxon>
        <taxon>Sphingomonas</taxon>
    </lineage>
</organism>
<dbReference type="EMBL" id="CP084930">
    <property type="protein sequence ID" value="USI72048.1"/>
    <property type="molecule type" value="Genomic_DNA"/>
</dbReference>
<proteinExistence type="inferred from homology"/>
<dbReference type="InterPro" id="IPR020471">
    <property type="entry name" value="AKR"/>
</dbReference>
<keyword evidence="2" id="KW-0521">NADP</keyword>
<evidence type="ECO:0000256" key="1">
    <source>
        <dbReference type="ARBA" id="ARBA00007905"/>
    </source>
</evidence>
<reference evidence="5" key="1">
    <citation type="journal article" date="2022" name="Toxins">
        <title>Genomic Analysis of Sphingopyxis sp. USTB-05 for Biodegrading Cyanobacterial Hepatotoxins.</title>
        <authorList>
            <person name="Liu C."/>
            <person name="Xu Q."/>
            <person name="Zhao Z."/>
            <person name="Zhang H."/>
            <person name="Liu X."/>
            <person name="Yin C."/>
            <person name="Liu Y."/>
            <person name="Yan H."/>
        </authorList>
    </citation>
    <scope>NUCLEOTIDE SEQUENCE</scope>
    <source>
        <strain evidence="5">NBD5</strain>
    </source>
</reference>
<gene>
    <name evidence="5" type="ORF">LHA26_12115</name>
</gene>
<evidence type="ECO:0000259" key="4">
    <source>
        <dbReference type="Pfam" id="PF00248"/>
    </source>
</evidence>
<accession>A0ABY4X586</accession>
<dbReference type="Pfam" id="PF00248">
    <property type="entry name" value="Aldo_ket_red"/>
    <property type="match status" value="1"/>
</dbReference>
<dbReference type="Proteomes" id="UP001056937">
    <property type="component" value="Chromosome 1"/>
</dbReference>
<evidence type="ECO:0000256" key="3">
    <source>
        <dbReference type="ARBA" id="ARBA00023002"/>
    </source>
</evidence>
<evidence type="ECO:0000256" key="2">
    <source>
        <dbReference type="ARBA" id="ARBA00022857"/>
    </source>
</evidence>
<evidence type="ECO:0000313" key="5">
    <source>
        <dbReference type="EMBL" id="USI72048.1"/>
    </source>
</evidence>
<name>A0ABY4X586_9SPHN</name>
<dbReference type="InterPro" id="IPR023210">
    <property type="entry name" value="NADP_OxRdtase_dom"/>
</dbReference>